<dbReference type="GO" id="GO:0030170">
    <property type="term" value="F:pyridoxal phosphate binding"/>
    <property type="evidence" value="ECO:0007669"/>
    <property type="project" value="TreeGrafter"/>
</dbReference>
<dbReference type="GO" id="GO:0008483">
    <property type="term" value="F:transaminase activity"/>
    <property type="evidence" value="ECO:0007669"/>
    <property type="project" value="UniProtKB-KW"/>
</dbReference>
<dbReference type="PANTHER" id="PTHR30244:SF34">
    <property type="entry name" value="DTDP-4-AMINO-4,6-DIDEOXYGALACTOSE TRANSAMINASE"/>
    <property type="match status" value="1"/>
</dbReference>
<dbReference type="Pfam" id="PF01041">
    <property type="entry name" value="DegT_DnrJ_EryC1"/>
    <property type="match status" value="1"/>
</dbReference>
<evidence type="ECO:0000313" key="5">
    <source>
        <dbReference type="Proteomes" id="UP000254208"/>
    </source>
</evidence>
<dbReference type="SUPFAM" id="SSF53383">
    <property type="entry name" value="PLP-dependent transferases"/>
    <property type="match status" value="1"/>
</dbReference>
<dbReference type="PANTHER" id="PTHR30244">
    <property type="entry name" value="TRANSAMINASE"/>
    <property type="match status" value="1"/>
</dbReference>
<comment type="similarity">
    <text evidence="2 3">Belongs to the DegT/DnrJ/EryC1 family.</text>
</comment>
<sequence>MMKSKYCKFSHPIITDEIKDSVNRQLFEDISIYDNGGIYERLESTFKEIFDVENAIAVNSGTTALFSMFYGAGIGRGDEVIVPSYTFFATCSPLHQLGAELKFADCGDNGNVDPKSVEALISDKTKAVIITHMWGIPCDMDELIDICERHEILLLEDSSHAHGATWDGKMIGSFSDGSAWSFQGKKILTSGEGGFFATKHREFYERAVLVGHFNKRAKKEVNTDSLRDFAITGTGLNLRMHPLGASVVMPQMLNFEQMMQEKRETAHLLKTGIEQIDGLKIVRIPKKANPAWYAMPVMFDKSKFSIGLHEFVDILNQAGALEADIPGSTCPINEYSLFHSPNKISRDYGEKIRINKAYFGNAIKFHNSMFKLDIWYGEERFNFIDNYLSIISSVTEKYRR</sequence>
<dbReference type="InterPro" id="IPR015422">
    <property type="entry name" value="PyrdxlP-dep_Trfase_small"/>
</dbReference>
<name>A0A379FUG2_PRORE</name>
<evidence type="ECO:0000256" key="1">
    <source>
        <dbReference type="ARBA" id="ARBA00022898"/>
    </source>
</evidence>
<dbReference type="InterPro" id="IPR000653">
    <property type="entry name" value="DegT/StrS_aminotransferase"/>
</dbReference>
<evidence type="ECO:0000256" key="3">
    <source>
        <dbReference type="RuleBase" id="RU004508"/>
    </source>
</evidence>
<organism evidence="4 5">
    <name type="scientific">Providencia rettgeri</name>
    <dbReference type="NCBI Taxonomy" id="587"/>
    <lineage>
        <taxon>Bacteria</taxon>
        <taxon>Pseudomonadati</taxon>
        <taxon>Pseudomonadota</taxon>
        <taxon>Gammaproteobacteria</taxon>
        <taxon>Enterobacterales</taxon>
        <taxon>Morganellaceae</taxon>
        <taxon>Providencia</taxon>
    </lineage>
</organism>
<keyword evidence="4" id="KW-0032">Aminotransferase</keyword>
<protein>
    <submittedName>
        <fullName evidence="4">L-glutamine:2-deoxy-scyllo-inosose aminotransferase</fullName>
        <ecNumber evidence="4">2.6.1.-</ecNumber>
    </submittedName>
</protein>
<proteinExistence type="inferred from homology"/>
<dbReference type="InterPro" id="IPR015421">
    <property type="entry name" value="PyrdxlP-dep_Trfase_major"/>
</dbReference>
<dbReference type="RefSeq" id="WP_115167714.1">
    <property type="nucleotide sequence ID" value="NZ_CP077317.1"/>
</dbReference>
<dbReference type="EC" id="2.6.1.-" evidence="4"/>
<dbReference type="Gene3D" id="3.40.640.10">
    <property type="entry name" value="Type I PLP-dependent aspartate aminotransferase-like (Major domain)"/>
    <property type="match status" value="1"/>
</dbReference>
<accession>A0A379FUG2</accession>
<dbReference type="EMBL" id="UGTZ01000001">
    <property type="protein sequence ID" value="SUC32385.1"/>
    <property type="molecule type" value="Genomic_DNA"/>
</dbReference>
<keyword evidence="1 3" id="KW-0663">Pyridoxal phosphate</keyword>
<dbReference type="Proteomes" id="UP000254208">
    <property type="component" value="Unassembled WGS sequence"/>
</dbReference>
<evidence type="ECO:0000313" key="4">
    <source>
        <dbReference type="EMBL" id="SUC32385.1"/>
    </source>
</evidence>
<dbReference type="GO" id="GO:0000271">
    <property type="term" value="P:polysaccharide biosynthetic process"/>
    <property type="evidence" value="ECO:0007669"/>
    <property type="project" value="TreeGrafter"/>
</dbReference>
<dbReference type="GeneID" id="93674053"/>
<dbReference type="Gene3D" id="3.90.1150.10">
    <property type="entry name" value="Aspartate Aminotransferase, domain 1"/>
    <property type="match status" value="1"/>
</dbReference>
<reference evidence="4 5" key="1">
    <citation type="submission" date="2018-06" db="EMBL/GenBank/DDBJ databases">
        <authorList>
            <consortium name="Pathogen Informatics"/>
            <person name="Doyle S."/>
        </authorList>
    </citation>
    <scope>NUCLEOTIDE SEQUENCE [LARGE SCALE GENOMIC DNA]</scope>
    <source>
        <strain evidence="4 5">NCTC11801</strain>
    </source>
</reference>
<dbReference type="AlphaFoldDB" id="A0A379FUG2"/>
<gene>
    <name evidence="4" type="primary">btrR</name>
    <name evidence="4" type="ORF">NCTC11801_03364</name>
</gene>
<dbReference type="InterPro" id="IPR015424">
    <property type="entry name" value="PyrdxlP-dep_Trfase"/>
</dbReference>
<keyword evidence="4" id="KW-0808">Transferase</keyword>
<evidence type="ECO:0000256" key="2">
    <source>
        <dbReference type="ARBA" id="ARBA00037999"/>
    </source>
</evidence>